<evidence type="ECO:0000313" key="9">
    <source>
        <dbReference type="EMBL" id="KGL66446.1"/>
    </source>
</evidence>
<proteinExistence type="inferred from homology"/>
<organism evidence="9 10">
    <name type="scientific">Limosilactobacillus mucosae</name>
    <name type="common">Lactobacillus mucosae</name>
    <dbReference type="NCBI Taxonomy" id="97478"/>
    <lineage>
        <taxon>Bacteria</taxon>
        <taxon>Bacillati</taxon>
        <taxon>Bacillota</taxon>
        <taxon>Bacilli</taxon>
        <taxon>Lactobacillales</taxon>
        <taxon>Lactobacillaceae</taxon>
        <taxon>Limosilactobacillus</taxon>
    </lineage>
</organism>
<dbReference type="PIRSF" id="PIRSF003107">
    <property type="entry name" value="PhoU"/>
    <property type="match status" value="1"/>
</dbReference>
<evidence type="ECO:0000256" key="4">
    <source>
        <dbReference type="ARBA" id="ARBA00022448"/>
    </source>
</evidence>
<dbReference type="EMBL" id="JROC01000036">
    <property type="protein sequence ID" value="KGL66446.1"/>
    <property type="molecule type" value="Genomic_DNA"/>
</dbReference>
<dbReference type="Proteomes" id="UP000030001">
    <property type="component" value="Unassembled WGS sequence"/>
</dbReference>
<evidence type="ECO:0000256" key="2">
    <source>
        <dbReference type="ARBA" id="ARBA00008107"/>
    </source>
</evidence>
<dbReference type="PANTHER" id="PTHR42930:SF3">
    <property type="entry name" value="PHOSPHATE-SPECIFIC TRANSPORT SYSTEM ACCESSORY PROTEIN PHOU"/>
    <property type="match status" value="1"/>
</dbReference>
<dbReference type="InterPro" id="IPR038078">
    <property type="entry name" value="PhoU-like_sf"/>
</dbReference>
<feature type="domain" description="PhoU" evidence="8">
    <location>
        <begin position="18"/>
        <end position="103"/>
    </location>
</feature>
<dbReference type="GO" id="GO:0005737">
    <property type="term" value="C:cytoplasm"/>
    <property type="evidence" value="ECO:0007669"/>
    <property type="project" value="UniProtKB-SubCell"/>
</dbReference>
<dbReference type="GO" id="GO:0045936">
    <property type="term" value="P:negative regulation of phosphate metabolic process"/>
    <property type="evidence" value="ECO:0007669"/>
    <property type="project" value="InterPro"/>
</dbReference>
<keyword evidence="6 7" id="KW-0592">Phosphate transport</keyword>
<evidence type="ECO:0000313" key="10">
    <source>
        <dbReference type="Proteomes" id="UP000030001"/>
    </source>
</evidence>
<feature type="domain" description="PhoU" evidence="8">
    <location>
        <begin position="122"/>
        <end position="205"/>
    </location>
</feature>
<dbReference type="Pfam" id="PF01895">
    <property type="entry name" value="PhoU"/>
    <property type="match status" value="2"/>
</dbReference>
<protein>
    <recommendedName>
        <fullName evidence="7">Phosphate-specific transport system accessory protein PhoU</fullName>
    </recommendedName>
</protein>
<dbReference type="GO" id="GO:0030643">
    <property type="term" value="P:intracellular phosphate ion homeostasis"/>
    <property type="evidence" value="ECO:0007669"/>
    <property type="project" value="InterPro"/>
</dbReference>
<evidence type="ECO:0000256" key="3">
    <source>
        <dbReference type="ARBA" id="ARBA00011738"/>
    </source>
</evidence>
<accession>A0A099YAM6</accession>
<dbReference type="PANTHER" id="PTHR42930">
    <property type="entry name" value="PHOSPHATE-SPECIFIC TRANSPORT SYSTEM ACCESSORY PROTEIN PHOU"/>
    <property type="match status" value="1"/>
</dbReference>
<sequence>MGDQNLAEILKVKKQFVAMGTLVSSQIHQATKSFLEHDTILAKQVISKDQQVNQTEVELEKNVFDVLIRKNPMASDFRETMSILKASSDVERIGDAAIRIARQTLRMSDKPTFTAAEKLIQQLTYQVRQMLDKVDEAYVNDDSDAAYAVASEDIKVDRLYLQLRQLVLSQQVKDKQQLKASDVYLIISRQLERVGDHIVNIAEWIVYAQTGKIVELNPGKNDPELIKK</sequence>
<comment type="subcellular location">
    <subcellularLocation>
        <location evidence="1 7">Cytoplasm</location>
    </subcellularLocation>
</comment>
<reference evidence="9 10" key="1">
    <citation type="submission" date="2014-09" db="EMBL/GenBank/DDBJ databases">
        <title>Lactobacillus mucosae CRL573 Genome Sequencing.</title>
        <authorList>
            <person name="Bleckwedel J."/>
            <person name="Teran L.C."/>
            <person name="Bonacina J."/>
            <person name="Saavedra L."/>
            <person name="Mozzi F.B."/>
            <person name="Raya R.R."/>
        </authorList>
    </citation>
    <scope>NUCLEOTIDE SEQUENCE [LARGE SCALE GENOMIC DNA]</scope>
    <source>
        <strain evidence="9 10">CRL573</strain>
    </source>
</reference>
<evidence type="ECO:0000256" key="6">
    <source>
        <dbReference type="ARBA" id="ARBA00022592"/>
    </source>
</evidence>
<dbReference type="NCBIfam" id="TIGR02135">
    <property type="entry name" value="phoU_full"/>
    <property type="match status" value="1"/>
</dbReference>
<name>A0A099YAM6_LIMMU</name>
<dbReference type="SUPFAM" id="SSF109755">
    <property type="entry name" value="PhoU-like"/>
    <property type="match status" value="1"/>
</dbReference>
<dbReference type="InterPro" id="IPR026022">
    <property type="entry name" value="PhoU_dom"/>
</dbReference>
<dbReference type="Gene3D" id="1.20.58.220">
    <property type="entry name" value="Phosphate transport system protein phou homolog 2, domain 2"/>
    <property type="match status" value="1"/>
</dbReference>
<dbReference type="GO" id="GO:0006817">
    <property type="term" value="P:phosphate ion transport"/>
    <property type="evidence" value="ECO:0007669"/>
    <property type="project" value="UniProtKB-KW"/>
</dbReference>
<evidence type="ECO:0000259" key="8">
    <source>
        <dbReference type="Pfam" id="PF01895"/>
    </source>
</evidence>
<dbReference type="InterPro" id="IPR028366">
    <property type="entry name" value="PhoU"/>
</dbReference>
<keyword evidence="4 7" id="KW-0813">Transport</keyword>
<comment type="caution">
    <text evidence="9">The sequence shown here is derived from an EMBL/GenBank/DDBJ whole genome shotgun (WGS) entry which is preliminary data.</text>
</comment>
<evidence type="ECO:0000256" key="7">
    <source>
        <dbReference type="PIRNR" id="PIRNR003107"/>
    </source>
</evidence>
<evidence type="ECO:0000256" key="1">
    <source>
        <dbReference type="ARBA" id="ARBA00004496"/>
    </source>
</evidence>
<comment type="similarity">
    <text evidence="2 7">Belongs to the PhoU family.</text>
</comment>
<dbReference type="AlphaFoldDB" id="A0A099YAM6"/>
<gene>
    <name evidence="9" type="ORF">LX03_08785</name>
</gene>
<comment type="subunit">
    <text evidence="3 7">Homodimer.</text>
</comment>
<evidence type="ECO:0000256" key="5">
    <source>
        <dbReference type="ARBA" id="ARBA00022490"/>
    </source>
</evidence>
<keyword evidence="5 7" id="KW-0963">Cytoplasm</keyword>
<comment type="function">
    <text evidence="7">Plays a role in the regulation of phosphate uptake.</text>
</comment>
<dbReference type="FunFam" id="1.20.58.220:FF:000004">
    <property type="entry name" value="Phosphate-specific transport system accessory protein PhoU"/>
    <property type="match status" value="1"/>
</dbReference>